<sequence>MLKQTKFLGILSLYPLNKIHNTVVIFKRLLIPALAMGALSFNLSPVKAANFYLDSFNYTNSPTVQQKVSVGQNITLPKSVTQSGLSEVLGSVRTLQFNNPLQNPLKLPTAASLSVDPVADSLTLTNSTNVVSKAMLLYNAGDATNGLTGAGVGDWSLGSQYHIDYFRMKLLSLNTRLDIKFTITDINNKIASLTRVAKKNSNGTIDIFDSAASTTAIGTGGLAQFSLTDFANYNNISFKSIKSVQVELTGQADVDAGIDYIKGIEIPEPSIGIGTVIFFGIGLASIKRKKNDSLDDQD</sequence>
<keyword evidence="2" id="KW-1185">Reference proteome</keyword>
<protein>
    <recommendedName>
        <fullName evidence="3">PEP-CTERM protein-sorting domain-containing protein</fullName>
    </recommendedName>
</protein>
<dbReference type="KEGG" id="cyj:Cyan7822_1722"/>
<dbReference type="HOGENOM" id="CLU_932915_0_0_3"/>
<evidence type="ECO:0000313" key="2">
    <source>
        <dbReference type="Proteomes" id="UP000008206"/>
    </source>
</evidence>
<reference evidence="2" key="1">
    <citation type="journal article" date="2011" name="MBio">
        <title>Novel metabolic attributes of the genus Cyanothece, comprising a group of unicellular nitrogen-fixing Cyanobacteria.</title>
        <authorList>
            <person name="Bandyopadhyay A."/>
            <person name="Elvitigala T."/>
            <person name="Welsh E."/>
            <person name="Stockel J."/>
            <person name="Liberton M."/>
            <person name="Min H."/>
            <person name="Sherman L.A."/>
            <person name="Pakrasi H.B."/>
        </authorList>
    </citation>
    <scope>NUCLEOTIDE SEQUENCE [LARGE SCALE GENOMIC DNA]</scope>
    <source>
        <strain evidence="2">PCC 7822</strain>
    </source>
</reference>
<dbReference type="EMBL" id="CP002198">
    <property type="protein sequence ID" value="ADN13710.1"/>
    <property type="molecule type" value="Genomic_DNA"/>
</dbReference>
<dbReference type="RefSeq" id="WP_013321817.1">
    <property type="nucleotide sequence ID" value="NC_014501.1"/>
</dbReference>
<dbReference type="Proteomes" id="UP000008206">
    <property type="component" value="Chromosome"/>
</dbReference>
<dbReference type="AlphaFoldDB" id="E0U7L4"/>
<gene>
    <name evidence="1" type="ordered locus">Cyan7822_1722</name>
</gene>
<accession>E0U7L4</accession>
<evidence type="ECO:0008006" key="3">
    <source>
        <dbReference type="Google" id="ProtNLM"/>
    </source>
</evidence>
<name>E0U7L4_GLOV7</name>
<proteinExistence type="predicted"/>
<organism evidence="1 2">
    <name type="scientific">Gloeothece verrucosa (strain PCC 7822)</name>
    <name type="common">Cyanothece sp. (strain PCC 7822)</name>
    <dbReference type="NCBI Taxonomy" id="497965"/>
    <lineage>
        <taxon>Bacteria</taxon>
        <taxon>Bacillati</taxon>
        <taxon>Cyanobacteriota</taxon>
        <taxon>Cyanophyceae</taxon>
        <taxon>Oscillatoriophycideae</taxon>
        <taxon>Chroococcales</taxon>
        <taxon>Aphanothecaceae</taxon>
        <taxon>Gloeothece</taxon>
        <taxon>Gloeothece verrucosa</taxon>
    </lineage>
</organism>
<evidence type="ECO:0000313" key="1">
    <source>
        <dbReference type="EMBL" id="ADN13710.1"/>
    </source>
</evidence>